<dbReference type="Proteomes" id="UP001642501">
    <property type="component" value="Unassembled WGS sequence"/>
</dbReference>
<dbReference type="EMBL" id="CAWUOM010000121">
    <property type="protein sequence ID" value="CAK7273013.1"/>
    <property type="molecule type" value="Genomic_DNA"/>
</dbReference>
<proteinExistence type="predicted"/>
<dbReference type="InterPro" id="IPR001347">
    <property type="entry name" value="SIS_dom"/>
</dbReference>
<comment type="caution">
    <text evidence="3">The sequence shown here is derived from an EMBL/GenBank/DDBJ whole genome shotgun (WGS) entry which is preliminary data.</text>
</comment>
<dbReference type="PANTHER" id="PTHR38418">
    <property type="entry name" value="SUGAR ISOMERASE, KPSF/GUTQ (AFU_ORTHOLOGUE AFUA_6G08860)"/>
    <property type="match status" value="1"/>
</dbReference>
<gene>
    <name evidence="3" type="ORF">SEPCBS57363_005440</name>
</gene>
<keyword evidence="4" id="KW-1185">Reference proteome</keyword>
<feature type="domain" description="SIS" evidence="2">
    <location>
        <begin position="192"/>
        <end position="365"/>
    </location>
</feature>
<protein>
    <recommendedName>
        <fullName evidence="2">SIS domain-containing protein</fullName>
    </recommendedName>
</protein>
<dbReference type="Pfam" id="PF01380">
    <property type="entry name" value="SIS"/>
    <property type="match status" value="1"/>
</dbReference>
<reference evidence="3 4" key="1">
    <citation type="submission" date="2024-01" db="EMBL/GenBank/DDBJ databases">
        <authorList>
            <person name="Allen C."/>
            <person name="Tagirdzhanova G."/>
        </authorList>
    </citation>
    <scope>NUCLEOTIDE SEQUENCE [LARGE SCALE GENOMIC DNA]</scope>
    <source>
        <strain evidence="3 4">CBS 573.63</strain>
    </source>
</reference>
<organism evidence="3 4">
    <name type="scientific">Sporothrix epigloea</name>
    <dbReference type="NCBI Taxonomy" id="1892477"/>
    <lineage>
        <taxon>Eukaryota</taxon>
        <taxon>Fungi</taxon>
        <taxon>Dikarya</taxon>
        <taxon>Ascomycota</taxon>
        <taxon>Pezizomycotina</taxon>
        <taxon>Sordariomycetes</taxon>
        <taxon>Sordariomycetidae</taxon>
        <taxon>Ophiostomatales</taxon>
        <taxon>Ophiostomataceae</taxon>
        <taxon>Sporothrix</taxon>
    </lineage>
</organism>
<evidence type="ECO:0000259" key="2">
    <source>
        <dbReference type="PROSITE" id="PS51464"/>
    </source>
</evidence>
<evidence type="ECO:0000313" key="4">
    <source>
        <dbReference type="Proteomes" id="UP001642501"/>
    </source>
</evidence>
<feature type="region of interest" description="Disordered" evidence="1">
    <location>
        <begin position="86"/>
        <end position="113"/>
    </location>
</feature>
<name>A0ABP0DZH2_9PEZI</name>
<dbReference type="SUPFAM" id="SSF53697">
    <property type="entry name" value="SIS domain"/>
    <property type="match status" value="1"/>
</dbReference>
<feature type="compositionally biased region" description="Low complexity" evidence="1">
    <location>
        <begin position="104"/>
        <end position="113"/>
    </location>
</feature>
<evidence type="ECO:0000256" key="1">
    <source>
        <dbReference type="SAM" id="MobiDB-lite"/>
    </source>
</evidence>
<dbReference type="PROSITE" id="PS51464">
    <property type="entry name" value="SIS"/>
    <property type="match status" value="1"/>
</dbReference>
<dbReference type="Gene3D" id="3.40.50.10490">
    <property type="entry name" value="Glucose-6-phosphate isomerase like protein, domain 1"/>
    <property type="match status" value="1"/>
</dbReference>
<sequence>MGERCSGPVQTSAVYLFGTSAFPSIPPPSPPSPITPANEQDLCTPIEELSLDAVDDAITTSPGLAALVVPCASTVVAAPSFVSTQNTSSHLQDSSSPTSPPATAPASAPDSPDFSPCVLSTNASSCSLNSSTASPLQLTSTFASAYAKLPASSAAARLAGAVHVLATEATALQSVAQLYATSPSARDGFHQAVDAIVQTQTARPRGKLVVVGVGKSGHIARKLVATFNSLAVPASFLHPTEALHGDLGHIQPHDALLFITYSGKTQELVTLLPHVDPSLPLIILTSHVNAKTCELIRQRNELATNAGVNRCGPDGTPLAAAILLPAPIPVEEKVSFGVAAPTASTTTALAVGDALAIVTSKELHPSTEAVFRRNHPGGAIGDAFRRTSVAALPQNNTIRQLAVPWHDIPVVQAPRNCADVLRAGYSSANGWVRVTKAAKEDSIEYIAPPSRIRTLLSSDLTCPVHEVPGLVVGRPDFVAVAADTKVHQAAEWLRAVANENATDGTGTPADFVVSVIEHGEIVGVIELQDLLKAHAGICA</sequence>
<accession>A0ABP0DZH2</accession>
<dbReference type="InterPro" id="IPR046348">
    <property type="entry name" value="SIS_dom_sf"/>
</dbReference>
<dbReference type="PANTHER" id="PTHR38418:SF2">
    <property type="entry name" value="SUGAR ISOMERASE, KPSF_GUTQ (AFU_ORTHOLOGUE AFUA_6G08860)"/>
    <property type="match status" value="1"/>
</dbReference>
<evidence type="ECO:0000313" key="3">
    <source>
        <dbReference type="EMBL" id="CAK7273013.1"/>
    </source>
</evidence>